<evidence type="ECO:0000259" key="8">
    <source>
        <dbReference type="Pfam" id="PF18052"/>
    </source>
</evidence>
<dbReference type="Pfam" id="PF23559">
    <property type="entry name" value="WHD_DRP"/>
    <property type="match status" value="1"/>
</dbReference>
<evidence type="ECO:0000256" key="5">
    <source>
        <dbReference type="ARBA" id="ARBA00022821"/>
    </source>
</evidence>
<dbReference type="InterPro" id="IPR027417">
    <property type="entry name" value="P-loop_NTPase"/>
</dbReference>
<dbReference type="Gramene" id="TraesLDM5D03G03187570.1">
    <property type="protein sequence ID" value="TraesLDM5D03G03187570.1"/>
    <property type="gene ID" value="TraesLDM5D03G03187570"/>
</dbReference>
<dbReference type="Gramene" id="TraesKAR5D01G0337860.1">
    <property type="protein sequence ID" value="cds.TraesKAR5D01G0337860.1"/>
    <property type="gene ID" value="TraesKAR5D01G0337860"/>
</dbReference>
<evidence type="ECO:0000256" key="6">
    <source>
        <dbReference type="ARBA" id="ARBA00022840"/>
    </source>
</evidence>
<dbReference type="Gramene" id="TraesMAC5D03G03181380.1">
    <property type="protein sequence ID" value="TraesMAC5D03G03181380.1"/>
    <property type="gene ID" value="TraesMAC5D03G03181380"/>
</dbReference>
<evidence type="ECO:0000259" key="10">
    <source>
        <dbReference type="Pfam" id="PF25019"/>
    </source>
</evidence>
<sequence length="1206" mass="136584">MASLLTALLGRVVAKAGDALVSELLRAWGLDKSRRKLERYLAAVQCILLDADAKSRTNPAVLRWMTDLKTAAYQADDVLDDFRYEALRLRADAQIRPRSKARKVLSYFTANSPVVFRLSMSRKMKDALEMIDELVVEMNNFHFIQHAETLSVDNPQTHSQVDESEIVGRQNEKEQVVKMLLDHSDSDTKNNVMVLPIVGMGGIGKTTLAQLVHNDRRMKHHFELVIWACVSDKFVIEEIIRSVIEVTTMNKCDLTQMEALQKKLGEVLGKKRYLLMLDDVWSEDRQKWDDMRSLLCSHAGSGSAIIVTSRSNQVASIMGTLPPHQISLLSEDQSWELFQRNTFGRAVEKQEELISMAKSIVQKCKGLPLAIKTVAALLRSKHHRQWFSFLDSDVWKDDILRTTGIVPALQLSYDHLSSDAQICFSFCAIFPMDSPMNKDMLIQLWMANDFIASETRGQQIFDLLVWRCFLQEVEIQKNPLSGFRNGFDQYIRNDDFMHRPTTCKMHDLMHDLADSVSGNDCSILQESSPHQEILQGSTNASSLQHDVRHLSLDNVSYHTIATMEEVLAPRPRTILVRKSTKTPLDERESLSIGKSKFMSLRALKTISIKINMTNLKHLRYLDCSYSRMSALPEATTILYSLQTLKLFCCANLRRLPEGMRYMSSLRHIFLVGCYRLERMPQGTGQLSSLQTLTNYVIDSDPGRGIDQLKDLDLGGALSLTELRKVHSVENAKQGNMSAKHNLKRLSLSWANRPPYGYEVDTNAEGILEALCPNKRLEVLLLSNYTGAKLSSWMHNSTVLEHLSELCLSSCKNCKDLPPLWQLPSLRYLSLNGLHSLTSICAGNDHTNIGESCISLPPFFPKLEIMIVSDMIKLERWHQEVPGQVPAISFPQLKKLDVSACPMLASMPKTLPLIEDLLVTGANDIPLYHLMNMSVQSNLECKGYIEVGWRLIHLHFSRLGDSNVRLGLRGLRENVEHFEEELSRIPCRFIKVLDITNYDCLFSFELSQVQQNIWDHFGFVEKLSIENCNNIVQWPAVEFRNMNCLRVLNLIDCSNLTGSLPLAISDEENDHLPRLQNLSISCCNNLVEVPKLPASLESLSIRCCPKLVSMPRNLGSVKKLRELSLIRCDALTAFPDGTYGVTALRTLVMEWCPRVETLPEGLLQQLPTLGRLRITGCPNLEEAFSSRGTHWNFVEAIPNRSVGKSMR</sequence>
<dbReference type="SUPFAM" id="SSF52540">
    <property type="entry name" value="P-loop containing nucleoside triphosphate hydrolases"/>
    <property type="match status" value="1"/>
</dbReference>
<dbReference type="Gramene" id="TraesCS5D02G398100.1">
    <property type="protein sequence ID" value="TraesCS5D02G398100.1"/>
    <property type="gene ID" value="TraesCS5D02G398100"/>
</dbReference>
<dbReference type="Gramene" id="TraesPARA_EIv1.0_1853990.1">
    <property type="protein sequence ID" value="TraesPARA_EIv1.0_1853990.1.CDS"/>
    <property type="gene ID" value="TraesPARA_EIv1.0_1853990"/>
</dbReference>
<dbReference type="SMR" id="A0A3B6MXM4"/>
<evidence type="ECO:0000256" key="2">
    <source>
        <dbReference type="ARBA" id="ARBA00022614"/>
    </source>
</evidence>
<dbReference type="Pfam" id="PF25019">
    <property type="entry name" value="LRR_R13L1-DRL21"/>
    <property type="match status" value="1"/>
</dbReference>
<dbReference type="Gramene" id="TraesARI5D03G03136420.1">
    <property type="protein sequence ID" value="TraesARI5D03G03136420.1"/>
    <property type="gene ID" value="TraesARI5D03G03136420"/>
</dbReference>
<dbReference type="GO" id="GO:0006952">
    <property type="term" value="P:defense response"/>
    <property type="evidence" value="ECO:0007669"/>
    <property type="project" value="UniProtKB-KW"/>
</dbReference>
<dbReference type="STRING" id="4565.A0A3B6MXM4"/>
<dbReference type="PANTHER" id="PTHR36766:SF40">
    <property type="entry name" value="DISEASE RESISTANCE PROTEIN RGA3"/>
    <property type="match status" value="1"/>
</dbReference>
<dbReference type="Pfam" id="PF00931">
    <property type="entry name" value="NB-ARC"/>
    <property type="match status" value="1"/>
</dbReference>
<feature type="domain" description="R13L1/DRL21-like LRR repeat region" evidence="10">
    <location>
        <begin position="705"/>
        <end position="832"/>
    </location>
</feature>
<evidence type="ECO:0000259" key="7">
    <source>
        <dbReference type="Pfam" id="PF00931"/>
    </source>
</evidence>
<dbReference type="Gene3D" id="1.20.5.4130">
    <property type="match status" value="1"/>
</dbReference>
<evidence type="ECO:0000259" key="9">
    <source>
        <dbReference type="Pfam" id="PF23559"/>
    </source>
</evidence>
<dbReference type="Gramene" id="TraesROB_scaffold_120193_01G000200.1">
    <property type="protein sequence ID" value="TraesROB_scaffold_120193_01G000200.1"/>
    <property type="gene ID" value="TraesROB_scaffold_120193_01G000200"/>
</dbReference>
<dbReference type="RefSeq" id="XP_044399120.1">
    <property type="nucleotide sequence ID" value="XM_044543185.1"/>
</dbReference>
<dbReference type="Gene3D" id="3.40.50.300">
    <property type="entry name" value="P-loop containing nucleotide triphosphate hydrolases"/>
    <property type="match status" value="1"/>
</dbReference>
<evidence type="ECO:0008006" key="13">
    <source>
        <dbReference type="Google" id="ProtNLM"/>
    </source>
</evidence>
<organism evidence="11">
    <name type="scientific">Triticum aestivum</name>
    <name type="common">Wheat</name>
    <dbReference type="NCBI Taxonomy" id="4565"/>
    <lineage>
        <taxon>Eukaryota</taxon>
        <taxon>Viridiplantae</taxon>
        <taxon>Streptophyta</taxon>
        <taxon>Embryophyta</taxon>
        <taxon>Tracheophyta</taxon>
        <taxon>Spermatophyta</taxon>
        <taxon>Magnoliopsida</taxon>
        <taxon>Liliopsida</taxon>
        <taxon>Poales</taxon>
        <taxon>Poaceae</taxon>
        <taxon>BOP clade</taxon>
        <taxon>Pooideae</taxon>
        <taxon>Triticodae</taxon>
        <taxon>Triticeae</taxon>
        <taxon>Triticinae</taxon>
        <taxon>Triticum</taxon>
    </lineage>
</organism>
<dbReference type="Pfam" id="PF18052">
    <property type="entry name" value="Rx_N"/>
    <property type="match status" value="1"/>
</dbReference>
<evidence type="ECO:0000256" key="1">
    <source>
        <dbReference type="ARBA" id="ARBA00008894"/>
    </source>
</evidence>
<dbReference type="GeneID" id="123122830"/>
<dbReference type="Gene3D" id="1.10.8.430">
    <property type="entry name" value="Helical domain of apoptotic protease-activating factors"/>
    <property type="match status" value="1"/>
</dbReference>
<proteinExistence type="inferred from homology"/>
<dbReference type="GO" id="GO:0005524">
    <property type="term" value="F:ATP binding"/>
    <property type="evidence" value="ECO:0007669"/>
    <property type="project" value="UniProtKB-KW"/>
</dbReference>
<dbReference type="Gramene" id="TraesPARA_EIv1.0_1853990.2">
    <property type="protein sequence ID" value="TraesPARA_EIv1.0_1853990.2.CDS"/>
    <property type="gene ID" value="TraesPARA_EIv1.0_1853990"/>
</dbReference>
<dbReference type="EnsemblPlants" id="TraesCS5D02G398100.1">
    <property type="protein sequence ID" value="TraesCS5D02G398100.1"/>
    <property type="gene ID" value="TraesCS5D02G398100"/>
</dbReference>
<evidence type="ECO:0000313" key="11">
    <source>
        <dbReference type="EnsemblPlants" id="TraesCS5D02G398100.1"/>
    </source>
</evidence>
<dbReference type="Gramene" id="TraesWEE_scaffold_116789_01G000200.1">
    <property type="protein sequence ID" value="TraesWEE_scaffold_116789_01G000200.1"/>
    <property type="gene ID" value="TraesWEE_scaffold_116789_01G000200"/>
</dbReference>
<dbReference type="Gene3D" id="3.80.10.10">
    <property type="entry name" value="Ribonuclease Inhibitor"/>
    <property type="match status" value="3"/>
</dbReference>
<dbReference type="Gramene" id="TraesCS5D03G0888500.1">
    <property type="protein sequence ID" value="TraesCS5D03G0888500.1.CDS"/>
    <property type="gene ID" value="TraesCS5D03G0888500"/>
</dbReference>
<dbReference type="OMA" id="IWNICEE"/>
<keyword evidence="5" id="KW-0611">Plant defense</keyword>
<dbReference type="Gramene" id="TraesCLE_scaffold_131189_01G000100.1">
    <property type="protein sequence ID" value="TraesCLE_scaffold_131189_01G000100.1"/>
    <property type="gene ID" value="TraesCLE_scaffold_131189_01G000100"/>
</dbReference>
<keyword evidence="2" id="KW-0433">Leucine-rich repeat</keyword>
<dbReference type="GO" id="GO:0051707">
    <property type="term" value="P:response to other organism"/>
    <property type="evidence" value="ECO:0007669"/>
    <property type="project" value="UniProtKB-ARBA"/>
</dbReference>
<keyword evidence="4" id="KW-0547">Nucleotide-binding</keyword>
<dbReference type="Gramene" id="TraesJUL5D03G03207860.1">
    <property type="protein sequence ID" value="TraesJUL5D03G03207860.1"/>
    <property type="gene ID" value="TraesJUL5D03G03207860"/>
</dbReference>
<feature type="domain" description="Disease resistance N-terminal" evidence="8">
    <location>
        <begin position="9"/>
        <end position="96"/>
    </location>
</feature>
<feature type="domain" description="NB-ARC" evidence="7">
    <location>
        <begin position="170"/>
        <end position="345"/>
    </location>
</feature>
<dbReference type="InterPro" id="IPR042197">
    <property type="entry name" value="Apaf_helical"/>
</dbReference>
<dbReference type="PRINTS" id="PR00364">
    <property type="entry name" value="DISEASERSIST"/>
</dbReference>
<dbReference type="SUPFAM" id="SSF52058">
    <property type="entry name" value="L domain-like"/>
    <property type="match status" value="1"/>
</dbReference>
<keyword evidence="6" id="KW-0067">ATP-binding</keyword>
<evidence type="ECO:0000313" key="12">
    <source>
        <dbReference type="Proteomes" id="UP000019116"/>
    </source>
</evidence>
<accession>A0A3B6MXM4</accession>
<dbReference type="InterPro" id="IPR002182">
    <property type="entry name" value="NB-ARC"/>
</dbReference>
<dbReference type="Gramene" id="TraesLAC5D03G03138490.1">
    <property type="protein sequence ID" value="TraesLAC5D03G03138490.1"/>
    <property type="gene ID" value="TraesLAC5D03G03138490"/>
</dbReference>
<keyword evidence="3" id="KW-0677">Repeat</keyword>
<dbReference type="PANTHER" id="PTHR36766">
    <property type="entry name" value="PLANT BROAD-SPECTRUM MILDEW RESISTANCE PROTEIN RPW8"/>
    <property type="match status" value="1"/>
</dbReference>
<evidence type="ECO:0000256" key="4">
    <source>
        <dbReference type="ARBA" id="ARBA00022741"/>
    </source>
</evidence>
<dbReference type="SUPFAM" id="SSF52047">
    <property type="entry name" value="RNI-like"/>
    <property type="match status" value="1"/>
</dbReference>
<name>A0A3B6MXM4_WHEAT</name>
<dbReference type="Proteomes" id="UP000019116">
    <property type="component" value="Chromosome 5D"/>
</dbReference>
<dbReference type="Gramene" id="TraesNOR5D03G03212270.1">
    <property type="protein sequence ID" value="TraesNOR5D03G03212270.1"/>
    <property type="gene ID" value="TraesNOR5D03G03212270"/>
</dbReference>
<dbReference type="InterPro" id="IPR032675">
    <property type="entry name" value="LRR_dom_sf"/>
</dbReference>
<dbReference type="AlphaFoldDB" id="A0A3B6MXM4"/>
<dbReference type="Gramene" id="TraesJAG5D03G03179950.1">
    <property type="protein sequence ID" value="TraesJAG5D03G03179950.1"/>
    <property type="gene ID" value="TraesJAG5D03G03179950"/>
</dbReference>
<reference evidence="11" key="2">
    <citation type="submission" date="2018-10" db="UniProtKB">
        <authorList>
            <consortium name="EnsemblPlants"/>
        </authorList>
    </citation>
    <scope>IDENTIFICATION</scope>
</reference>
<dbReference type="GO" id="GO:0043531">
    <property type="term" value="F:ADP binding"/>
    <property type="evidence" value="ECO:0007669"/>
    <property type="project" value="InterPro"/>
</dbReference>
<dbReference type="InterPro" id="IPR041118">
    <property type="entry name" value="Rx_N"/>
</dbReference>
<dbReference type="InterPro" id="IPR056789">
    <property type="entry name" value="LRR_R13L1-DRL21"/>
</dbReference>
<dbReference type="Gramene" id="TraesCAD_scaffold_027122_01G000400.1">
    <property type="protein sequence ID" value="TraesCAD_scaffold_027122_01G000400.1"/>
    <property type="gene ID" value="TraesCAD_scaffold_027122_01G000400"/>
</dbReference>
<dbReference type="InterPro" id="IPR058922">
    <property type="entry name" value="WHD_DRP"/>
</dbReference>
<dbReference type="OrthoDB" id="691996at2759"/>
<gene>
    <name evidence="11" type="primary">LOC123122830</name>
</gene>
<evidence type="ECO:0000256" key="3">
    <source>
        <dbReference type="ARBA" id="ARBA00022737"/>
    </source>
</evidence>
<protein>
    <recommendedName>
        <fullName evidence="13">NB-ARC domain-containing protein</fullName>
    </recommendedName>
</protein>
<comment type="similarity">
    <text evidence="1">Belongs to the disease resistance NB-LRR family.</text>
</comment>
<keyword evidence="12" id="KW-1185">Reference proteome</keyword>
<feature type="domain" description="Disease resistance protein winged helix" evidence="9">
    <location>
        <begin position="429"/>
        <end position="513"/>
    </location>
</feature>
<dbReference type="FunFam" id="3.40.50.300:FF:001091">
    <property type="entry name" value="Probable disease resistance protein At1g61300"/>
    <property type="match status" value="1"/>
</dbReference>
<dbReference type="Gramene" id="TraesSYM5D03G03123210.1">
    <property type="protein sequence ID" value="TraesSYM5D03G03123210.1"/>
    <property type="gene ID" value="TraesSYM5D03G03123210"/>
</dbReference>
<dbReference type="Gramene" id="TraesSTA5D03G03173610.1">
    <property type="protein sequence ID" value="TraesSTA5D03G03173610.1"/>
    <property type="gene ID" value="TraesSTA5D03G03173610"/>
</dbReference>
<reference evidence="11" key="1">
    <citation type="submission" date="2018-08" db="EMBL/GenBank/DDBJ databases">
        <authorList>
            <person name="Rossello M."/>
        </authorList>
    </citation>
    <scope>NUCLEOTIDE SEQUENCE [LARGE SCALE GENOMIC DNA]</scope>
    <source>
        <strain evidence="11">cv. Chinese Spring</strain>
    </source>
</reference>